<comment type="caution">
    <text evidence="2">The sequence shown here is derived from an EMBL/GenBank/DDBJ whole genome shotgun (WGS) entry which is preliminary data.</text>
</comment>
<dbReference type="AlphaFoldDB" id="A0A8H7TZG5"/>
<keyword evidence="1" id="KW-0732">Signal</keyword>
<reference evidence="2" key="1">
    <citation type="submission" date="2020-11" db="EMBL/GenBank/DDBJ databases">
        <authorList>
            <person name="Koelle M."/>
            <person name="Horta M.A.C."/>
            <person name="Nowrousian M."/>
            <person name="Ohm R.A."/>
            <person name="Benz P."/>
            <person name="Pilgard A."/>
        </authorList>
    </citation>
    <scope>NUCLEOTIDE SEQUENCE</scope>
    <source>
        <strain evidence="2">FPRL280</strain>
    </source>
</reference>
<evidence type="ECO:0000313" key="2">
    <source>
        <dbReference type="EMBL" id="KAF9807152.1"/>
    </source>
</evidence>
<protein>
    <submittedName>
        <fullName evidence="2">Uncharacterized protein</fullName>
    </submittedName>
</protein>
<name>A0A8H7TZG5_9APHY</name>
<dbReference type="Proteomes" id="UP000639403">
    <property type="component" value="Unassembled WGS sequence"/>
</dbReference>
<organism evidence="2 3">
    <name type="scientific">Rhodonia placenta</name>
    <dbReference type="NCBI Taxonomy" id="104341"/>
    <lineage>
        <taxon>Eukaryota</taxon>
        <taxon>Fungi</taxon>
        <taxon>Dikarya</taxon>
        <taxon>Basidiomycota</taxon>
        <taxon>Agaricomycotina</taxon>
        <taxon>Agaricomycetes</taxon>
        <taxon>Polyporales</taxon>
        <taxon>Adustoporiaceae</taxon>
        <taxon>Rhodonia</taxon>
    </lineage>
</organism>
<feature type="signal peptide" evidence="1">
    <location>
        <begin position="1"/>
        <end position="19"/>
    </location>
</feature>
<feature type="chain" id="PRO_5034885514" evidence="1">
    <location>
        <begin position="20"/>
        <end position="111"/>
    </location>
</feature>
<evidence type="ECO:0000313" key="3">
    <source>
        <dbReference type="Proteomes" id="UP000639403"/>
    </source>
</evidence>
<sequence>MRSSVIAAIVFAAASPALALPMDHFDILTRALQSGNKLLRPSPVWEDAPLETSHLKRTTARSLPWFDEHQTIGLVKTVPKPVRRSVKFSLLRRSGLDDIVFPARSTLDQLD</sequence>
<accession>A0A8H7TZG5</accession>
<reference evidence="2" key="2">
    <citation type="journal article" name="Front. Microbiol.">
        <title>Degradative Capacity of Two Strains of Rhodonia placenta: From Phenotype to Genotype.</title>
        <authorList>
            <person name="Kolle M."/>
            <person name="Horta M.A.C."/>
            <person name="Nowrousian M."/>
            <person name="Ohm R.A."/>
            <person name="Benz J.P."/>
            <person name="Pilgard A."/>
        </authorList>
    </citation>
    <scope>NUCLEOTIDE SEQUENCE</scope>
    <source>
        <strain evidence="2">FPRL280</strain>
    </source>
</reference>
<dbReference type="EMBL" id="JADOXO010000291">
    <property type="protein sequence ID" value="KAF9807152.1"/>
    <property type="molecule type" value="Genomic_DNA"/>
</dbReference>
<proteinExistence type="predicted"/>
<evidence type="ECO:0000256" key="1">
    <source>
        <dbReference type="SAM" id="SignalP"/>
    </source>
</evidence>
<gene>
    <name evidence="2" type="ORF">IEO21_08352</name>
</gene>